<dbReference type="Proteomes" id="UP000534306">
    <property type="component" value="Unassembled WGS sequence"/>
</dbReference>
<gene>
    <name evidence="1" type="ORF">HNR71_000079</name>
    <name evidence="2" type="ORF">HPO96_37205</name>
</gene>
<dbReference type="AlphaFoldDB" id="A0A7Y4L7P1"/>
<reference evidence="1 4" key="2">
    <citation type="submission" date="2020-08" db="EMBL/GenBank/DDBJ databases">
        <title>Sequencing the genomes of 1000 actinobacteria strains.</title>
        <authorList>
            <person name="Klenk H.-P."/>
        </authorList>
    </citation>
    <scope>NUCLEOTIDE SEQUENCE [LARGE SCALE GENOMIC DNA]</scope>
    <source>
        <strain evidence="1 4">DSM 15626</strain>
    </source>
</reference>
<comment type="caution">
    <text evidence="2">The sequence shown here is derived from an EMBL/GenBank/DDBJ whole genome shotgun (WGS) entry which is preliminary data.</text>
</comment>
<evidence type="ECO:0000313" key="1">
    <source>
        <dbReference type="EMBL" id="MBB6564442.1"/>
    </source>
</evidence>
<reference evidence="2 3" key="1">
    <citation type="submission" date="2020-05" db="EMBL/GenBank/DDBJ databases">
        <title>Genome sequence of Kribbella sandramycini ATCC 39419.</title>
        <authorList>
            <person name="Maclea K.S."/>
            <person name="Fair J.L."/>
        </authorList>
    </citation>
    <scope>NUCLEOTIDE SEQUENCE [LARGE SCALE GENOMIC DNA]</scope>
    <source>
        <strain evidence="2 3">ATCC 39419</strain>
    </source>
</reference>
<accession>A0A7Y4L7P1</accession>
<name>A0A7Y4L7P1_9ACTN</name>
<sequence>MKLDKLERAAVAGIVILLLAVGIGLVFAIRAGNGWEARCKAAGGHVVTNVSVGSAVGPKGQPIVVTSADSLCLSADGRILEV</sequence>
<evidence type="ECO:0000313" key="2">
    <source>
        <dbReference type="EMBL" id="NOL45899.1"/>
    </source>
</evidence>
<dbReference type="EMBL" id="JACHKF010000001">
    <property type="protein sequence ID" value="MBB6564442.1"/>
    <property type="molecule type" value="Genomic_DNA"/>
</dbReference>
<organism evidence="2 3">
    <name type="scientific">Kribbella sandramycini</name>
    <dbReference type="NCBI Taxonomy" id="60450"/>
    <lineage>
        <taxon>Bacteria</taxon>
        <taxon>Bacillati</taxon>
        <taxon>Actinomycetota</taxon>
        <taxon>Actinomycetes</taxon>
        <taxon>Propionibacteriales</taxon>
        <taxon>Kribbellaceae</taxon>
        <taxon>Kribbella</taxon>
    </lineage>
</organism>
<proteinExistence type="predicted"/>
<dbReference type="Proteomes" id="UP000553957">
    <property type="component" value="Unassembled WGS sequence"/>
</dbReference>
<dbReference type="RefSeq" id="WP_171679196.1">
    <property type="nucleotide sequence ID" value="NZ_BAAAGT010000022.1"/>
</dbReference>
<evidence type="ECO:0000313" key="4">
    <source>
        <dbReference type="Proteomes" id="UP000553957"/>
    </source>
</evidence>
<dbReference type="EMBL" id="JABJRC010000018">
    <property type="protein sequence ID" value="NOL45899.1"/>
    <property type="molecule type" value="Genomic_DNA"/>
</dbReference>
<keyword evidence="3" id="KW-1185">Reference proteome</keyword>
<evidence type="ECO:0000313" key="3">
    <source>
        <dbReference type="Proteomes" id="UP000534306"/>
    </source>
</evidence>
<protein>
    <submittedName>
        <fullName evidence="2">Uncharacterized protein</fullName>
    </submittedName>
</protein>